<dbReference type="Gene3D" id="3.40.250.10">
    <property type="entry name" value="Rhodanese-like domain"/>
    <property type="match status" value="1"/>
</dbReference>
<dbReference type="PROSITE" id="PS50206">
    <property type="entry name" value="RHODANESE_3"/>
    <property type="match status" value="1"/>
</dbReference>
<evidence type="ECO:0000313" key="4">
    <source>
        <dbReference type="Proteomes" id="UP000321606"/>
    </source>
</evidence>
<dbReference type="GO" id="GO:0043828">
    <property type="term" value="F:tRNA 2-selenouridine synthase activity"/>
    <property type="evidence" value="ECO:0007669"/>
    <property type="project" value="InterPro"/>
</dbReference>
<keyword evidence="1" id="KW-0711">Selenium</keyword>
<dbReference type="EMBL" id="AP019822">
    <property type="protein sequence ID" value="BBM35587.1"/>
    <property type="molecule type" value="Genomic_DNA"/>
</dbReference>
<dbReference type="Pfam" id="PF26341">
    <property type="entry name" value="AAA_SelU"/>
    <property type="match status" value="1"/>
</dbReference>
<dbReference type="PANTHER" id="PTHR30401">
    <property type="entry name" value="TRNA 2-SELENOURIDINE SYNTHASE"/>
    <property type="match status" value="1"/>
</dbReference>
<dbReference type="InterPro" id="IPR017582">
    <property type="entry name" value="SelU"/>
</dbReference>
<dbReference type="Pfam" id="PF00581">
    <property type="entry name" value="Rhodanese"/>
    <property type="match status" value="1"/>
</dbReference>
<gene>
    <name evidence="3" type="ORF">JCM16774_0512</name>
</gene>
<dbReference type="InterPro" id="IPR027417">
    <property type="entry name" value="P-loop_NTPase"/>
</dbReference>
<dbReference type="InterPro" id="IPR036873">
    <property type="entry name" value="Rhodanese-like_dom_sf"/>
</dbReference>
<dbReference type="OrthoDB" id="9808735at2"/>
<dbReference type="RefSeq" id="WP_026737122.1">
    <property type="nucleotide sequence ID" value="NZ_AP019822.1"/>
</dbReference>
<proteinExistence type="predicted"/>
<dbReference type="KEGG" id="lgo:JCM16774_0512"/>
<dbReference type="Proteomes" id="UP000321606">
    <property type="component" value="Chromosome"/>
</dbReference>
<dbReference type="SUPFAM" id="SSF52821">
    <property type="entry name" value="Rhodanese/Cell cycle control phosphatase"/>
    <property type="match status" value="1"/>
</dbReference>
<dbReference type="NCBIfam" id="NF008750">
    <property type="entry name" value="PRK11784.1-2"/>
    <property type="match status" value="1"/>
</dbReference>
<protein>
    <submittedName>
        <fullName evidence="3">tRNA 2-selenouridine synthase</fullName>
    </submittedName>
</protein>
<accession>A0A510J8T1</accession>
<dbReference type="STRING" id="714315.GCA_000516535_00515"/>
<dbReference type="GO" id="GO:0002098">
    <property type="term" value="P:tRNA wobble uridine modification"/>
    <property type="evidence" value="ECO:0007669"/>
    <property type="project" value="InterPro"/>
</dbReference>
<reference evidence="3 4" key="1">
    <citation type="submission" date="2019-07" db="EMBL/GenBank/DDBJ databases">
        <title>Complete Genome Sequence of Leptotrichia goodfellowii Strain JCM 16774.</title>
        <authorList>
            <person name="Watanabe S."/>
            <person name="Cui L."/>
        </authorList>
    </citation>
    <scope>NUCLEOTIDE SEQUENCE [LARGE SCALE GENOMIC DNA]</scope>
    <source>
        <strain evidence="3 4">JCM16774</strain>
    </source>
</reference>
<dbReference type="NCBIfam" id="TIGR03167">
    <property type="entry name" value="tRNA_sel_U_synt"/>
    <property type="match status" value="1"/>
</dbReference>
<dbReference type="InterPro" id="IPR001763">
    <property type="entry name" value="Rhodanese-like_dom"/>
</dbReference>
<organism evidence="3 4">
    <name type="scientific">Pseudoleptotrichia goodfellowii</name>
    <dbReference type="NCBI Taxonomy" id="157692"/>
    <lineage>
        <taxon>Bacteria</taxon>
        <taxon>Fusobacteriati</taxon>
        <taxon>Fusobacteriota</taxon>
        <taxon>Fusobacteriia</taxon>
        <taxon>Fusobacteriales</taxon>
        <taxon>Leptotrichiaceae</taxon>
        <taxon>Pseudoleptotrichia</taxon>
    </lineage>
</organism>
<dbReference type="SUPFAM" id="SSF52540">
    <property type="entry name" value="P-loop containing nucleoside triphosphate hydrolases"/>
    <property type="match status" value="1"/>
</dbReference>
<dbReference type="InterPro" id="IPR058840">
    <property type="entry name" value="AAA_SelU"/>
</dbReference>
<dbReference type="SMART" id="SM00450">
    <property type="entry name" value="RHOD"/>
    <property type="match status" value="1"/>
</dbReference>
<dbReference type="PANTHER" id="PTHR30401:SF0">
    <property type="entry name" value="TRNA 2-SELENOURIDINE SYNTHASE"/>
    <property type="match status" value="1"/>
</dbReference>
<feature type="domain" description="Rhodanese" evidence="2">
    <location>
        <begin position="13"/>
        <end position="135"/>
    </location>
</feature>
<evidence type="ECO:0000256" key="1">
    <source>
        <dbReference type="ARBA" id="ARBA00023266"/>
    </source>
</evidence>
<evidence type="ECO:0000259" key="2">
    <source>
        <dbReference type="PROSITE" id="PS50206"/>
    </source>
</evidence>
<evidence type="ECO:0000313" key="3">
    <source>
        <dbReference type="EMBL" id="BBM35587.1"/>
    </source>
</evidence>
<sequence length="340" mass="39838">MIIAQSYEELLKKNKKLVFIDVRSPKEYKEAHIPDAVNIPVFSDKEREIIGTLYKKEGKKEAIREALKRVGPKVYDIYTEMEKYVERDAEIVVYCARGGMRSSAIVSFFKEFSLPLVKLAKGYKGYRNYLNEKLPEMVAQCEYVALYGKTGSGKTKILKVLEKKGYDVLDLEECANNRGSLLGSIGLGEKYSQKFFESQVLKRFLSFKTKKIIIEGESKRIGNIVMPKYLYEAVINSEKLLIETELAKRIDIIKEEYLKESYEKKEIIETMKKLGRYIGEKQINEYIERIKKEEYDFVIKELIEKYYDKVYTTKNKVFQKTFYNKNEEECADEIVKYIFG</sequence>
<name>A0A510J8T1_9FUSO</name>
<dbReference type="AlphaFoldDB" id="A0A510J8T1"/>